<dbReference type="AlphaFoldDB" id="A0A381Y8T5"/>
<sequence>AEIIEIEHNLDPEIYPDINPSRQD</sequence>
<accession>A0A381Y8T5</accession>
<dbReference type="EMBL" id="UINC01017581">
    <property type="protein sequence ID" value="SVA73052.1"/>
    <property type="molecule type" value="Genomic_DNA"/>
</dbReference>
<evidence type="ECO:0000256" key="1">
    <source>
        <dbReference type="SAM" id="MobiDB-lite"/>
    </source>
</evidence>
<gene>
    <name evidence="2" type="ORF">METZ01_LOCUS125906</name>
</gene>
<protein>
    <submittedName>
        <fullName evidence="2">Uncharacterized protein</fullName>
    </submittedName>
</protein>
<feature type="region of interest" description="Disordered" evidence="1">
    <location>
        <begin position="1"/>
        <end position="24"/>
    </location>
</feature>
<name>A0A381Y8T5_9ZZZZ</name>
<evidence type="ECO:0000313" key="2">
    <source>
        <dbReference type="EMBL" id="SVA73052.1"/>
    </source>
</evidence>
<proteinExistence type="predicted"/>
<feature type="compositionally biased region" description="Basic and acidic residues" evidence="1">
    <location>
        <begin position="1"/>
        <end position="11"/>
    </location>
</feature>
<organism evidence="2">
    <name type="scientific">marine metagenome</name>
    <dbReference type="NCBI Taxonomy" id="408172"/>
    <lineage>
        <taxon>unclassified sequences</taxon>
        <taxon>metagenomes</taxon>
        <taxon>ecological metagenomes</taxon>
    </lineage>
</organism>
<feature type="non-terminal residue" evidence="2">
    <location>
        <position position="1"/>
    </location>
</feature>
<reference evidence="2" key="1">
    <citation type="submission" date="2018-05" db="EMBL/GenBank/DDBJ databases">
        <authorList>
            <person name="Lanie J.A."/>
            <person name="Ng W.-L."/>
            <person name="Kazmierczak K.M."/>
            <person name="Andrzejewski T.M."/>
            <person name="Davidsen T.M."/>
            <person name="Wayne K.J."/>
            <person name="Tettelin H."/>
            <person name="Glass J.I."/>
            <person name="Rusch D."/>
            <person name="Podicherti R."/>
            <person name="Tsui H.-C.T."/>
            <person name="Winkler M.E."/>
        </authorList>
    </citation>
    <scope>NUCLEOTIDE SEQUENCE</scope>
</reference>